<keyword evidence="6" id="KW-1185">Reference proteome</keyword>
<proteinExistence type="predicted"/>
<keyword evidence="3" id="KW-0812">Transmembrane</keyword>
<accession>A0A0B2UT22</accession>
<protein>
    <submittedName>
        <fullName evidence="5">Uncharacterized protein F46C5.4</fullName>
    </submittedName>
</protein>
<keyword evidence="3" id="KW-0472">Membrane</keyword>
<dbReference type="EMBL" id="JPKZ01003957">
    <property type="protein sequence ID" value="KHN72060.1"/>
    <property type="molecule type" value="Genomic_DNA"/>
</dbReference>
<feature type="signal peptide" evidence="4">
    <location>
        <begin position="1"/>
        <end position="28"/>
    </location>
</feature>
<evidence type="ECO:0000256" key="4">
    <source>
        <dbReference type="SAM" id="SignalP"/>
    </source>
</evidence>
<keyword evidence="3" id="KW-1133">Transmembrane helix</keyword>
<dbReference type="OrthoDB" id="5912692at2759"/>
<dbReference type="Pfam" id="PF17064">
    <property type="entry name" value="QVR"/>
    <property type="match status" value="1"/>
</dbReference>
<gene>
    <name evidence="5" type="primary">F46C5.4</name>
    <name evidence="5" type="ORF">Tcan_02746</name>
</gene>
<dbReference type="AlphaFoldDB" id="A0A0B2UT22"/>
<organism evidence="5 6">
    <name type="scientific">Toxocara canis</name>
    <name type="common">Canine roundworm</name>
    <dbReference type="NCBI Taxonomy" id="6265"/>
    <lineage>
        <taxon>Eukaryota</taxon>
        <taxon>Metazoa</taxon>
        <taxon>Ecdysozoa</taxon>
        <taxon>Nematoda</taxon>
        <taxon>Chromadorea</taxon>
        <taxon>Rhabditida</taxon>
        <taxon>Spirurina</taxon>
        <taxon>Ascaridomorpha</taxon>
        <taxon>Ascaridoidea</taxon>
        <taxon>Toxocaridae</taxon>
        <taxon>Toxocara</taxon>
    </lineage>
</organism>
<evidence type="ECO:0000313" key="6">
    <source>
        <dbReference type="Proteomes" id="UP000031036"/>
    </source>
</evidence>
<keyword evidence="1 4" id="KW-0732">Signal</keyword>
<name>A0A0B2UT22_TOXCA</name>
<evidence type="ECO:0000256" key="3">
    <source>
        <dbReference type="SAM" id="Phobius"/>
    </source>
</evidence>
<feature type="transmembrane region" description="Helical" evidence="3">
    <location>
        <begin position="200"/>
        <end position="218"/>
    </location>
</feature>
<keyword evidence="2" id="KW-0325">Glycoprotein</keyword>
<dbReference type="OMA" id="RQMSERC"/>
<evidence type="ECO:0000313" key="5">
    <source>
        <dbReference type="EMBL" id="KHN72060.1"/>
    </source>
</evidence>
<evidence type="ECO:0000256" key="2">
    <source>
        <dbReference type="ARBA" id="ARBA00023180"/>
    </source>
</evidence>
<sequence>MIACVEVGNALLIYALLLLICYALNTNAHTVHTYMPHHFKSRTKGQVACYSCISYTRDLASYKLLEFDPPSAQNISDLRDVLFKGGMRIPVYAERCAETRAGANPNFYGAQISICPNSDNEHGACVKLKGRFNGEAYVYRHCWSEMWQDARPYQRQMSERCFSDHVVQNFVDTMQNTICFCEDDLCNGSSPHFTTRASSSLFLFRFFSSSFALFWLLFF</sequence>
<dbReference type="InterPro" id="IPR031424">
    <property type="entry name" value="QVR-like"/>
</dbReference>
<dbReference type="Proteomes" id="UP000031036">
    <property type="component" value="Unassembled WGS sequence"/>
</dbReference>
<reference evidence="5 6" key="1">
    <citation type="submission" date="2014-11" db="EMBL/GenBank/DDBJ databases">
        <title>Genetic blueprint of the zoonotic pathogen Toxocara canis.</title>
        <authorList>
            <person name="Zhu X.-Q."/>
            <person name="Korhonen P.K."/>
            <person name="Cai H."/>
            <person name="Young N.D."/>
            <person name="Nejsum P."/>
            <person name="von Samson-Himmelstjerna G."/>
            <person name="Boag P.R."/>
            <person name="Tan P."/>
            <person name="Li Q."/>
            <person name="Min J."/>
            <person name="Yang Y."/>
            <person name="Wang X."/>
            <person name="Fang X."/>
            <person name="Hall R.S."/>
            <person name="Hofmann A."/>
            <person name="Sternberg P.W."/>
            <person name="Jex A.R."/>
            <person name="Gasser R.B."/>
        </authorList>
    </citation>
    <scope>NUCLEOTIDE SEQUENCE [LARGE SCALE GENOMIC DNA]</scope>
    <source>
        <strain evidence="5">PN_DK_2014</strain>
    </source>
</reference>
<dbReference type="GO" id="GO:0032222">
    <property type="term" value="P:regulation of synaptic transmission, cholinergic"/>
    <property type="evidence" value="ECO:0007669"/>
    <property type="project" value="InterPro"/>
</dbReference>
<evidence type="ECO:0000256" key="1">
    <source>
        <dbReference type="ARBA" id="ARBA00022729"/>
    </source>
</evidence>
<comment type="caution">
    <text evidence="5">The sequence shown here is derived from an EMBL/GenBank/DDBJ whole genome shotgun (WGS) entry which is preliminary data.</text>
</comment>
<dbReference type="GO" id="GO:0030431">
    <property type="term" value="P:sleep"/>
    <property type="evidence" value="ECO:0007669"/>
    <property type="project" value="InterPro"/>
</dbReference>
<feature type="chain" id="PRO_5002095716" evidence="4">
    <location>
        <begin position="29"/>
        <end position="219"/>
    </location>
</feature>